<sequence>VARPILLSAATLSHGAFETWRATDGKAAREEGIAQAQAFIRHPCVLFTKRWFDIFPRVLPRGEMKRISRELSTELHVGAAPWQCNGETECPAEVLKVKDWSTQDKAYLQGCTNWSYLRRCARAADLELASGTAGLDVLCSEVVGIFRAGQIAELGGELFRMHMDLRLARRRSHAALQAVLAHGKDKATREIAIAVGTSRWFEEADAKELARLWKGDLDDLRETIPEKFARKPPRKRK</sequence>
<gene>
    <name evidence="1" type="ORF">PCOR1329_LOCUS19210</name>
</gene>
<accession>A0ABN9REV3</accession>
<feature type="non-terminal residue" evidence="1">
    <location>
        <position position="1"/>
    </location>
</feature>
<dbReference type="EMBL" id="CAUYUJ010006114">
    <property type="protein sequence ID" value="CAK0816165.1"/>
    <property type="molecule type" value="Genomic_DNA"/>
</dbReference>
<proteinExistence type="predicted"/>
<evidence type="ECO:0000313" key="2">
    <source>
        <dbReference type="Proteomes" id="UP001189429"/>
    </source>
</evidence>
<organism evidence="1 2">
    <name type="scientific">Prorocentrum cordatum</name>
    <dbReference type="NCBI Taxonomy" id="2364126"/>
    <lineage>
        <taxon>Eukaryota</taxon>
        <taxon>Sar</taxon>
        <taxon>Alveolata</taxon>
        <taxon>Dinophyceae</taxon>
        <taxon>Prorocentrales</taxon>
        <taxon>Prorocentraceae</taxon>
        <taxon>Prorocentrum</taxon>
    </lineage>
</organism>
<comment type="caution">
    <text evidence="1">The sequence shown here is derived from an EMBL/GenBank/DDBJ whole genome shotgun (WGS) entry which is preliminary data.</text>
</comment>
<name>A0ABN9REV3_9DINO</name>
<evidence type="ECO:0000313" key="1">
    <source>
        <dbReference type="EMBL" id="CAK0816165.1"/>
    </source>
</evidence>
<keyword evidence="2" id="KW-1185">Reference proteome</keyword>
<protein>
    <submittedName>
        <fullName evidence="1">Uncharacterized protein</fullName>
    </submittedName>
</protein>
<dbReference type="Proteomes" id="UP001189429">
    <property type="component" value="Unassembled WGS sequence"/>
</dbReference>
<reference evidence="1" key="1">
    <citation type="submission" date="2023-10" db="EMBL/GenBank/DDBJ databases">
        <authorList>
            <person name="Chen Y."/>
            <person name="Shah S."/>
            <person name="Dougan E. K."/>
            <person name="Thang M."/>
            <person name="Chan C."/>
        </authorList>
    </citation>
    <scope>NUCLEOTIDE SEQUENCE [LARGE SCALE GENOMIC DNA]</scope>
</reference>